<gene>
    <name evidence="3" type="ORF">FTUN_6497</name>
</gene>
<dbReference type="RefSeq" id="WP_171473973.1">
    <property type="nucleotide sequence ID" value="NZ_CP053452.2"/>
</dbReference>
<dbReference type="PANTHER" id="PTHR12521:SF0">
    <property type="entry name" value="ADP-RIBOSE GLYCOHYDROLASE OARD1"/>
    <property type="match status" value="1"/>
</dbReference>
<comment type="catalytic activity">
    <reaction evidence="1">
        <text>an N-(ADP-alpha-D-ribosyl)-thymidine in DNA + H2O = a thymidine in DNA + ADP-D-ribose</text>
        <dbReference type="Rhea" id="RHEA:71655"/>
        <dbReference type="Rhea" id="RHEA-COMP:13556"/>
        <dbReference type="Rhea" id="RHEA-COMP:18051"/>
        <dbReference type="ChEBI" id="CHEBI:15377"/>
        <dbReference type="ChEBI" id="CHEBI:57967"/>
        <dbReference type="ChEBI" id="CHEBI:137386"/>
        <dbReference type="ChEBI" id="CHEBI:191199"/>
    </reaction>
    <physiologicalReaction direction="left-to-right" evidence="1">
        <dbReference type="Rhea" id="RHEA:71656"/>
    </physiologicalReaction>
</comment>
<evidence type="ECO:0000256" key="1">
    <source>
        <dbReference type="ARBA" id="ARBA00035885"/>
    </source>
</evidence>
<dbReference type="KEGG" id="ftj:FTUN_6497"/>
<dbReference type="AlphaFoldDB" id="A0A6M5Z114"/>
<evidence type="ECO:0000313" key="3">
    <source>
        <dbReference type="EMBL" id="QJW98902.1"/>
    </source>
</evidence>
<dbReference type="SUPFAM" id="SSF52949">
    <property type="entry name" value="Macro domain-like"/>
    <property type="match status" value="1"/>
</dbReference>
<dbReference type="PROSITE" id="PS51154">
    <property type="entry name" value="MACRO"/>
    <property type="match status" value="1"/>
</dbReference>
<dbReference type="Gene3D" id="3.40.220.10">
    <property type="entry name" value="Leucine Aminopeptidase, subunit E, domain 1"/>
    <property type="match status" value="1"/>
</dbReference>
<dbReference type="InterPro" id="IPR002589">
    <property type="entry name" value="Macro_dom"/>
</dbReference>
<dbReference type="Pfam" id="PF01661">
    <property type="entry name" value="Macro"/>
    <property type="match status" value="1"/>
</dbReference>
<dbReference type="EMBL" id="CP053452">
    <property type="protein sequence ID" value="QJW98902.1"/>
    <property type="molecule type" value="Genomic_DNA"/>
</dbReference>
<dbReference type="InterPro" id="IPR050892">
    <property type="entry name" value="ADP-ribose_metab_enzymes"/>
</dbReference>
<dbReference type="Proteomes" id="UP000503447">
    <property type="component" value="Chromosome"/>
</dbReference>
<dbReference type="CDD" id="cd02901">
    <property type="entry name" value="Macro_Poa1p-like"/>
    <property type="match status" value="1"/>
</dbReference>
<evidence type="ECO:0000259" key="2">
    <source>
        <dbReference type="PROSITE" id="PS51154"/>
    </source>
</evidence>
<reference evidence="4" key="1">
    <citation type="submission" date="2020-05" db="EMBL/GenBank/DDBJ databases">
        <title>Frigoriglobus tundricola gen. nov., sp. nov., a psychrotolerant cellulolytic planctomycete of the family Gemmataceae with two divergent copies of 16S rRNA gene.</title>
        <authorList>
            <person name="Kulichevskaya I.S."/>
            <person name="Ivanova A.A."/>
            <person name="Naumoff D.G."/>
            <person name="Beletsky A.V."/>
            <person name="Rijpstra W.I.C."/>
            <person name="Sinninghe Damste J.S."/>
            <person name="Mardanov A.V."/>
            <person name="Ravin N.V."/>
            <person name="Dedysh S.N."/>
        </authorList>
    </citation>
    <scope>NUCLEOTIDE SEQUENCE [LARGE SCALE GENOMIC DNA]</scope>
    <source>
        <strain evidence="4">PL17</strain>
    </source>
</reference>
<evidence type="ECO:0000313" key="4">
    <source>
        <dbReference type="Proteomes" id="UP000503447"/>
    </source>
</evidence>
<accession>A0A6M5Z114</accession>
<dbReference type="SMART" id="SM00506">
    <property type="entry name" value="A1pp"/>
    <property type="match status" value="1"/>
</dbReference>
<feature type="domain" description="Macro" evidence="2">
    <location>
        <begin position="1"/>
        <end position="155"/>
    </location>
</feature>
<dbReference type="PANTHER" id="PTHR12521">
    <property type="entry name" value="PROTEIN C6ORF130"/>
    <property type="match status" value="1"/>
</dbReference>
<protein>
    <submittedName>
        <fullName evidence="3">ADP-ribose 1''-phosphate phophatase related protein</fullName>
    </submittedName>
</protein>
<dbReference type="InterPro" id="IPR043472">
    <property type="entry name" value="Macro_dom-like"/>
</dbReference>
<proteinExistence type="predicted"/>
<organism evidence="3 4">
    <name type="scientific">Frigoriglobus tundricola</name>
    <dbReference type="NCBI Taxonomy" id="2774151"/>
    <lineage>
        <taxon>Bacteria</taxon>
        <taxon>Pseudomonadati</taxon>
        <taxon>Planctomycetota</taxon>
        <taxon>Planctomycetia</taxon>
        <taxon>Gemmatales</taxon>
        <taxon>Gemmataceae</taxon>
        <taxon>Frigoriglobus</taxon>
    </lineage>
</organism>
<dbReference type="GO" id="GO:0140291">
    <property type="term" value="P:peptidyl-glutamate ADP-deribosylation"/>
    <property type="evidence" value="ECO:0007669"/>
    <property type="project" value="TreeGrafter"/>
</dbReference>
<sequence>MPIHYLTGDLFVNRERAEALAHGCNCAGSMGAGIAVGFRERYPAMFEEFRRRCKAKPPEFVLGDVFLWREEGKPAVFNLGTQPRPGRGATYPIVEVALRALRSAADEAGIRTIAVPRIAAGYGGLSWKKVRAQVEAVFADWPGMLYVYEGYKAGE</sequence>
<keyword evidence="4" id="KW-1185">Reference proteome</keyword>
<name>A0A6M5Z114_9BACT</name>